<evidence type="ECO:0000313" key="4">
    <source>
        <dbReference type="Proteomes" id="UP000184192"/>
    </source>
</evidence>
<name>A0A1M6KQS4_9BACE</name>
<organism evidence="3 4">
    <name type="scientific">Bacteroides stercorirosoris</name>
    <dbReference type="NCBI Taxonomy" id="871324"/>
    <lineage>
        <taxon>Bacteria</taxon>
        <taxon>Pseudomonadati</taxon>
        <taxon>Bacteroidota</taxon>
        <taxon>Bacteroidia</taxon>
        <taxon>Bacteroidales</taxon>
        <taxon>Bacteroidaceae</taxon>
        <taxon>Bacteroides</taxon>
    </lineage>
</organism>
<dbReference type="EMBL" id="FQZN01000040">
    <property type="protein sequence ID" value="SHJ61256.1"/>
    <property type="molecule type" value="Genomic_DNA"/>
</dbReference>
<feature type="domain" description="PKD/Chitinase" evidence="2">
    <location>
        <begin position="30"/>
        <end position="114"/>
    </location>
</feature>
<dbReference type="GeneID" id="92714385"/>
<dbReference type="InterPro" id="IPR022409">
    <property type="entry name" value="PKD/Chitinase_dom"/>
</dbReference>
<protein>
    <submittedName>
        <fullName evidence="3">PKD-like domain-containing protein</fullName>
    </submittedName>
</protein>
<dbReference type="SUPFAM" id="SSF49299">
    <property type="entry name" value="PKD domain"/>
    <property type="match status" value="1"/>
</dbReference>
<dbReference type="SMART" id="SM00089">
    <property type="entry name" value="PKD"/>
    <property type="match status" value="1"/>
</dbReference>
<dbReference type="Pfam" id="PF16820">
    <property type="entry name" value="PKD_3"/>
    <property type="match status" value="1"/>
</dbReference>
<dbReference type="InterPro" id="IPR035986">
    <property type="entry name" value="PKD_dom_sf"/>
</dbReference>
<evidence type="ECO:0000256" key="1">
    <source>
        <dbReference type="SAM" id="SignalP"/>
    </source>
</evidence>
<dbReference type="Proteomes" id="UP000184192">
    <property type="component" value="Unassembled WGS sequence"/>
</dbReference>
<dbReference type="InterPro" id="IPR041696">
    <property type="entry name" value="PKD_3"/>
</dbReference>
<evidence type="ECO:0000259" key="2">
    <source>
        <dbReference type="SMART" id="SM00089"/>
    </source>
</evidence>
<dbReference type="PROSITE" id="PS51257">
    <property type="entry name" value="PROKAR_LIPOPROTEIN"/>
    <property type="match status" value="1"/>
</dbReference>
<keyword evidence="4" id="KW-1185">Reference proteome</keyword>
<dbReference type="RefSeq" id="WP_073314841.1">
    <property type="nucleotide sequence ID" value="NZ_FQZN01000040.1"/>
</dbReference>
<keyword evidence="1" id="KW-0732">Signal</keyword>
<dbReference type="AlphaFoldDB" id="A0A1M6KQS4"/>
<dbReference type="eggNOG" id="COG3292">
    <property type="taxonomic scope" value="Bacteria"/>
</dbReference>
<feature type="signal peptide" evidence="1">
    <location>
        <begin position="1"/>
        <end position="21"/>
    </location>
</feature>
<proteinExistence type="predicted"/>
<gene>
    <name evidence="3" type="ORF">SAMN05444350_1409</name>
</gene>
<dbReference type="InterPro" id="IPR013783">
    <property type="entry name" value="Ig-like_fold"/>
</dbReference>
<dbReference type="Gene3D" id="2.60.40.10">
    <property type="entry name" value="Immunoglobulins"/>
    <property type="match status" value="1"/>
</dbReference>
<feature type="chain" id="PRO_5012115974" evidence="1">
    <location>
        <begin position="22"/>
        <end position="326"/>
    </location>
</feature>
<sequence>MKKRFVYLLSYIVLITGLASCSDDDSDDNVLPLSVSIVNGDKQDIALGNTLALEAKVENGENARNEWVLNNEKVSTELKYTFAPEKAGTYEIKFTAYTDKDEASASVTVNVYMAYPAVKSMDDIQFWTGEGECQSALAVQWISGDEWESPAKDNVHLLSWGYRWKASDEPTGHQMILAIAKADPRFFVLVGPGFSSDSQSIRGFGYDANGDGSFSIKNGTTSVTYDAADFVDGVITLSGDDSGDGYAPTDPADYWAGGWYEGYCTYYLGDDGKNVPESFEYSMVMAGLRQLTQNSWDAWTYSSINGGMVNTIPIAEWMVSAVANPN</sequence>
<evidence type="ECO:0000313" key="3">
    <source>
        <dbReference type="EMBL" id="SHJ61256.1"/>
    </source>
</evidence>
<accession>A0A1M6KQS4</accession>
<reference evidence="4" key="1">
    <citation type="submission" date="2016-11" db="EMBL/GenBank/DDBJ databases">
        <authorList>
            <person name="Varghese N."/>
            <person name="Submissions S."/>
        </authorList>
    </citation>
    <scope>NUCLEOTIDE SEQUENCE [LARGE SCALE GENOMIC DNA]</scope>
    <source>
        <strain evidence="4">DSM 26884</strain>
    </source>
</reference>